<accession>A0A9W9FMP6</accession>
<evidence type="ECO:0000256" key="2">
    <source>
        <dbReference type="SAM" id="MobiDB-lite"/>
    </source>
</evidence>
<name>A0A9W9FMP6_9EURO</name>
<comment type="caution">
    <text evidence="4">The sequence shown here is derived from an EMBL/GenBank/DDBJ whole genome shotgun (WGS) entry which is preliminary data.</text>
</comment>
<dbReference type="RefSeq" id="XP_056476408.1">
    <property type="nucleotide sequence ID" value="XM_056616051.1"/>
</dbReference>
<reference evidence="4" key="2">
    <citation type="journal article" date="2023" name="IMA Fungus">
        <title>Comparative genomic study of the Penicillium genus elucidates a diverse pangenome and 15 lateral gene transfer events.</title>
        <authorList>
            <person name="Petersen C."/>
            <person name="Sorensen T."/>
            <person name="Nielsen M.R."/>
            <person name="Sondergaard T.E."/>
            <person name="Sorensen J.L."/>
            <person name="Fitzpatrick D.A."/>
            <person name="Frisvad J.C."/>
            <person name="Nielsen K.L."/>
        </authorList>
    </citation>
    <scope>NUCLEOTIDE SEQUENCE</scope>
    <source>
        <strain evidence="4">IBT 30761</strain>
    </source>
</reference>
<evidence type="ECO:0000313" key="4">
    <source>
        <dbReference type="EMBL" id="KAJ5103028.1"/>
    </source>
</evidence>
<dbReference type="InterPro" id="IPR001466">
    <property type="entry name" value="Beta-lactam-related"/>
</dbReference>
<feature type="compositionally biased region" description="Polar residues" evidence="2">
    <location>
        <begin position="287"/>
        <end position="296"/>
    </location>
</feature>
<proteinExistence type="inferred from homology"/>
<dbReference type="Proteomes" id="UP001149074">
    <property type="component" value="Unassembled WGS sequence"/>
</dbReference>
<dbReference type="InterPro" id="IPR050491">
    <property type="entry name" value="AmpC-like"/>
</dbReference>
<dbReference type="OrthoDB" id="4343459at2759"/>
<reference evidence="4" key="1">
    <citation type="submission" date="2022-11" db="EMBL/GenBank/DDBJ databases">
        <authorList>
            <person name="Petersen C."/>
        </authorList>
    </citation>
    <scope>NUCLEOTIDE SEQUENCE</scope>
    <source>
        <strain evidence="4">IBT 30761</strain>
    </source>
</reference>
<evidence type="ECO:0000313" key="5">
    <source>
        <dbReference type="Proteomes" id="UP001149074"/>
    </source>
</evidence>
<dbReference type="Pfam" id="PF00144">
    <property type="entry name" value="Beta-lactamase"/>
    <property type="match status" value="1"/>
</dbReference>
<keyword evidence="5" id="KW-1185">Reference proteome</keyword>
<sequence length="571" mass="63696">MADRKQCELSLAKRLQGTIPQIEKVQSLCQVPSISFGVLHRGETFCHSIGYRDANLTLKADSDTIYMLGSCSKMLTSAAMGILVDAGKMSWQEPVRKYIPKFGPVGDPHIREQADFIDLLRHSSGIGDAGRLCLGPSGSILVDENDLIPLLNMMSTSNDQGQRFNKDWAYNNIAYGIVAKAIENVSGQRFDKFVKEQILQPLKMTRTAVAKSDIVSDDNVASSCATLANGQFVELDTSSWPCEDVSPLLAAAGIRSSVNDVLKWCAAVLSAERNELSRMSQGKHAKSSSATGTLMSPGNPLKQMTRVRRGYWTRPADDPSTSKHAAYCMGWVRMELPSSTLSSFSGNSLSRKKDYQMHIKPEFILGKGSNPFLMIGHSGGMPGSLATIWTFPETQSAVVVMTNGRGLGDASDFAAQILTQALLDLNPQIDLFPWVELETKLVRNYFETDLLAPWMENRFSDDLQRDPELYVGNYVGFRGLFAMIVTRNANGDLVVLFNHRQASSSPLIFYRCDVYSFFTPDYDYWVTRGAAVSKYEETLLEFKLDQAQNRVEGLHWLWNSDEDREWFKRID</sequence>
<gene>
    <name evidence="4" type="ORF">N7532_003557</name>
</gene>
<dbReference type="GeneID" id="81355030"/>
<dbReference type="PANTHER" id="PTHR46825:SF14">
    <property type="entry name" value="BETA-LACTAMASE-RELATED DOMAIN-CONTAINING PROTEIN"/>
    <property type="match status" value="1"/>
</dbReference>
<dbReference type="AlphaFoldDB" id="A0A9W9FMP6"/>
<feature type="region of interest" description="Disordered" evidence="2">
    <location>
        <begin position="278"/>
        <end position="300"/>
    </location>
</feature>
<comment type="similarity">
    <text evidence="1">Belongs to the peptidase S12 family.</text>
</comment>
<dbReference type="PANTHER" id="PTHR46825">
    <property type="entry name" value="D-ALANYL-D-ALANINE-CARBOXYPEPTIDASE/ENDOPEPTIDASE AMPH"/>
    <property type="match status" value="1"/>
</dbReference>
<organism evidence="4 5">
    <name type="scientific">Penicillium argentinense</name>
    <dbReference type="NCBI Taxonomy" id="1131581"/>
    <lineage>
        <taxon>Eukaryota</taxon>
        <taxon>Fungi</taxon>
        <taxon>Dikarya</taxon>
        <taxon>Ascomycota</taxon>
        <taxon>Pezizomycotina</taxon>
        <taxon>Eurotiomycetes</taxon>
        <taxon>Eurotiomycetidae</taxon>
        <taxon>Eurotiales</taxon>
        <taxon>Aspergillaceae</taxon>
        <taxon>Penicillium</taxon>
    </lineage>
</organism>
<evidence type="ECO:0000259" key="3">
    <source>
        <dbReference type="Pfam" id="PF00144"/>
    </source>
</evidence>
<evidence type="ECO:0000256" key="1">
    <source>
        <dbReference type="ARBA" id="ARBA00038215"/>
    </source>
</evidence>
<feature type="domain" description="Beta-lactamase-related" evidence="3">
    <location>
        <begin position="30"/>
        <end position="411"/>
    </location>
</feature>
<dbReference type="InterPro" id="IPR012338">
    <property type="entry name" value="Beta-lactam/transpept-like"/>
</dbReference>
<protein>
    <recommendedName>
        <fullName evidence="3">Beta-lactamase-related domain-containing protein</fullName>
    </recommendedName>
</protein>
<dbReference type="EMBL" id="JAPQKI010000004">
    <property type="protein sequence ID" value="KAJ5103028.1"/>
    <property type="molecule type" value="Genomic_DNA"/>
</dbReference>
<dbReference type="SUPFAM" id="SSF56601">
    <property type="entry name" value="beta-lactamase/transpeptidase-like"/>
    <property type="match status" value="1"/>
</dbReference>
<dbReference type="Gene3D" id="3.40.710.10">
    <property type="entry name" value="DD-peptidase/beta-lactamase superfamily"/>
    <property type="match status" value="1"/>
</dbReference>